<evidence type="ECO:0000256" key="5">
    <source>
        <dbReference type="SAM" id="MobiDB-lite"/>
    </source>
</evidence>
<evidence type="ECO:0000256" key="4">
    <source>
        <dbReference type="ARBA" id="ARBA00023136"/>
    </source>
</evidence>
<evidence type="ECO:0000313" key="8">
    <source>
        <dbReference type="EMBL" id="KAH7113329.1"/>
    </source>
</evidence>
<feature type="region of interest" description="Disordered" evidence="5">
    <location>
        <begin position="726"/>
        <end position="745"/>
    </location>
</feature>
<dbReference type="GO" id="GO:0016020">
    <property type="term" value="C:membrane"/>
    <property type="evidence" value="ECO:0007669"/>
    <property type="project" value="UniProtKB-SubCell"/>
</dbReference>
<dbReference type="Gene3D" id="3.30.750.24">
    <property type="entry name" value="STAS domain"/>
    <property type="match status" value="1"/>
</dbReference>
<organism evidence="8 9">
    <name type="scientific">Dendryphion nanum</name>
    <dbReference type="NCBI Taxonomy" id="256645"/>
    <lineage>
        <taxon>Eukaryota</taxon>
        <taxon>Fungi</taxon>
        <taxon>Dikarya</taxon>
        <taxon>Ascomycota</taxon>
        <taxon>Pezizomycotina</taxon>
        <taxon>Dothideomycetes</taxon>
        <taxon>Pleosporomycetidae</taxon>
        <taxon>Pleosporales</taxon>
        <taxon>Torulaceae</taxon>
        <taxon>Dendryphion</taxon>
    </lineage>
</organism>
<sequence length="793" mass="87205">MQPDLEDRIKWKVLSANVAKEVIGDTYQEDDPSVIEWLRSHMAPTSEGATSYIRTLFPSAQWLRRYNICWFQADMIAGITVGLVVVPQGMAYALLAQLSPAFGLYTSFTGACLYWVFGTSKDIVIGTTAVGSLLVGNLITKIEGNRPGQYTPKDIAHTLSFLAGAILLLFGILRLGWIIEFIPYISISAFVTGASITIISTQLPTVLGITGINTREAPYKIYVNTLKGLPRMKLDAAIGIVSIVLLTSIRYTCVQMERCQPHRKRVWSLVSSMRLAFTILLFTFMSWLVNRQVPVGKEKFRIVGHIDKGFTHAGIPRMKTELFKLVLPELPAVIVVLVVEHIAIAKSFGRIFDYSVISSQEMLAQGAANILSPFVGGYVCTGSFGASAVLSKAGARTPLAGLFSAMVLVLALYALTAVFRYIPNAALAGLIIHSVLDLITPPKSLLNYWRLSPVELGIWVCGVAVALFSDLQIAIYVTVGQSLAILLIRMAMAPGRFYGSTKAARIIRNGGEPYMSTTSSRQREDIIPNASTPRGHLEKCRPIFLPYDRSDNHNPAIAIEPVYPGVFIYRFNELFNYINQASHIDYITSYITSRTRRNQPDPATHAGGILWCHAPHSAKLIEKKSCLPLLRAVILDLSAVNAIDITTIQGLTGLRNLLDKHAAPAMVEWHFSGVHNRWTRKALSVAGFGSPVEADVVNVESFRSAYIFMASPKIIEESGRVLADNGDESGDIESLSRSNTNSGKGARRHYSVFGVDRPFFHEDLRDAVEAAVSNSKTRTERENMASLRSGICE</sequence>
<feature type="transmembrane region" description="Helical" evidence="6">
    <location>
        <begin position="397"/>
        <end position="415"/>
    </location>
</feature>
<dbReference type="Pfam" id="PF00916">
    <property type="entry name" value="Sulfate_transp"/>
    <property type="match status" value="1"/>
</dbReference>
<keyword evidence="4 6" id="KW-0472">Membrane</keyword>
<protein>
    <submittedName>
        <fullName evidence="8">Sulfate permease-like protein</fullName>
    </submittedName>
</protein>
<proteinExistence type="predicted"/>
<keyword evidence="2 6" id="KW-0812">Transmembrane</keyword>
<feature type="transmembrane region" description="Helical" evidence="6">
    <location>
        <begin position="236"/>
        <end position="254"/>
    </location>
</feature>
<feature type="region of interest" description="Disordered" evidence="5">
    <location>
        <begin position="774"/>
        <end position="793"/>
    </location>
</feature>
<evidence type="ECO:0000259" key="7">
    <source>
        <dbReference type="PROSITE" id="PS50801"/>
    </source>
</evidence>
<feature type="transmembrane region" description="Helical" evidence="6">
    <location>
        <begin position="159"/>
        <end position="177"/>
    </location>
</feature>
<feature type="transmembrane region" description="Helical" evidence="6">
    <location>
        <begin position="92"/>
        <end position="116"/>
    </location>
</feature>
<dbReference type="PROSITE" id="PS50801">
    <property type="entry name" value="STAS"/>
    <property type="match status" value="1"/>
</dbReference>
<dbReference type="OrthoDB" id="288203at2759"/>
<dbReference type="Proteomes" id="UP000700596">
    <property type="component" value="Unassembled WGS sequence"/>
</dbReference>
<dbReference type="NCBIfam" id="TIGR00815">
    <property type="entry name" value="sulP"/>
    <property type="match status" value="1"/>
</dbReference>
<dbReference type="EMBL" id="JAGMWT010000019">
    <property type="protein sequence ID" value="KAH7113329.1"/>
    <property type="molecule type" value="Genomic_DNA"/>
</dbReference>
<feature type="transmembrane region" description="Helical" evidence="6">
    <location>
        <begin position="266"/>
        <end position="289"/>
    </location>
</feature>
<comment type="caution">
    <text evidence="8">The sequence shown here is derived from an EMBL/GenBank/DDBJ whole genome shotgun (WGS) entry which is preliminary data.</text>
</comment>
<dbReference type="InterPro" id="IPR001902">
    <property type="entry name" value="SLC26A/SulP_fam"/>
</dbReference>
<feature type="transmembrane region" description="Helical" evidence="6">
    <location>
        <begin position="184"/>
        <end position="203"/>
    </location>
</feature>
<feature type="transmembrane region" description="Helical" evidence="6">
    <location>
        <begin position="68"/>
        <end position="86"/>
    </location>
</feature>
<name>A0A9P9IB78_9PLEO</name>
<comment type="subcellular location">
    <subcellularLocation>
        <location evidence="1">Membrane</location>
        <topology evidence="1">Multi-pass membrane protein</topology>
    </subcellularLocation>
</comment>
<dbReference type="InterPro" id="IPR036513">
    <property type="entry name" value="STAS_dom_sf"/>
</dbReference>
<dbReference type="InterPro" id="IPR002645">
    <property type="entry name" value="STAS_dom"/>
</dbReference>
<evidence type="ECO:0000256" key="6">
    <source>
        <dbReference type="SAM" id="Phobius"/>
    </source>
</evidence>
<dbReference type="CDD" id="cd07042">
    <property type="entry name" value="STAS_SulP_like_sulfate_transporter"/>
    <property type="match status" value="1"/>
</dbReference>
<keyword evidence="9" id="KW-1185">Reference proteome</keyword>
<accession>A0A9P9IB78</accession>
<dbReference type="AlphaFoldDB" id="A0A9P9IB78"/>
<dbReference type="GO" id="GO:0055085">
    <property type="term" value="P:transmembrane transport"/>
    <property type="evidence" value="ECO:0007669"/>
    <property type="project" value="InterPro"/>
</dbReference>
<evidence type="ECO:0000256" key="1">
    <source>
        <dbReference type="ARBA" id="ARBA00004141"/>
    </source>
</evidence>
<keyword evidence="3 6" id="KW-1133">Transmembrane helix</keyword>
<dbReference type="InterPro" id="IPR011547">
    <property type="entry name" value="SLC26A/SulP_dom"/>
</dbReference>
<evidence type="ECO:0000256" key="2">
    <source>
        <dbReference type="ARBA" id="ARBA00022692"/>
    </source>
</evidence>
<evidence type="ECO:0000256" key="3">
    <source>
        <dbReference type="ARBA" id="ARBA00022989"/>
    </source>
</evidence>
<evidence type="ECO:0000313" key="9">
    <source>
        <dbReference type="Proteomes" id="UP000700596"/>
    </source>
</evidence>
<reference evidence="8" key="1">
    <citation type="journal article" date="2021" name="Nat. Commun.">
        <title>Genetic determinants of endophytism in the Arabidopsis root mycobiome.</title>
        <authorList>
            <person name="Mesny F."/>
            <person name="Miyauchi S."/>
            <person name="Thiergart T."/>
            <person name="Pickel B."/>
            <person name="Atanasova L."/>
            <person name="Karlsson M."/>
            <person name="Huettel B."/>
            <person name="Barry K.W."/>
            <person name="Haridas S."/>
            <person name="Chen C."/>
            <person name="Bauer D."/>
            <person name="Andreopoulos W."/>
            <person name="Pangilinan J."/>
            <person name="LaButti K."/>
            <person name="Riley R."/>
            <person name="Lipzen A."/>
            <person name="Clum A."/>
            <person name="Drula E."/>
            <person name="Henrissat B."/>
            <person name="Kohler A."/>
            <person name="Grigoriev I.V."/>
            <person name="Martin F.M."/>
            <person name="Hacquard S."/>
        </authorList>
    </citation>
    <scope>NUCLEOTIDE SEQUENCE</scope>
    <source>
        <strain evidence="8">MPI-CAGE-CH-0243</strain>
    </source>
</reference>
<feature type="transmembrane region" description="Helical" evidence="6">
    <location>
        <begin position="123"/>
        <end position="139"/>
    </location>
</feature>
<feature type="domain" description="STAS" evidence="7">
    <location>
        <begin position="564"/>
        <end position="718"/>
    </location>
</feature>
<gene>
    <name evidence="8" type="ORF">B0J11DRAFT_497656</name>
</gene>
<dbReference type="PANTHER" id="PTHR11814">
    <property type="entry name" value="SULFATE TRANSPORTER"/>
    <property type="match status" value="1"/>
</dbReference>
<feature type="transmembrane region" description="Helical" evidence="6">
    <location>
        <begin position="370"/>
        <end position="390"/>
    </location>
</feature>